<sequence length="280" mass="28330">MATYAAADGTELTYDAHGPADAPVVIALPGGPARDPAYLGDLAGLAGARRLVVPHPRGVGRSPLDPAHASWWAQAQDVQDLRLHLGASRVVLLAHSAAARQALGHALRFPGLAGLVLVTPSAASLVDVASDAEAVAARRADDPVFRSAVAVLEGGADTSSAQAYDAWQRAGAPAGYAAWGPAEREHAAAGRWHLAAARAYLAGPPPDDLRAGLPTLTVPTLVVAGAEDALTGVTPVAALAAALPAGRLAVLAACGHYPWVEQPAAFRGVVDGFLAEVLPG</sequence>
<dbReference type="PANTHER" id="PTHR43798:SF33">
    <property type="entry name" value="HYDROLASE, PUTATIVE (AFU_ORTHOLOGUE AFUA_2G14860)-RELATED"/>
    <property type="match status" value="1"/>
</dbReference>
<dbReference type="RefSeq" id="WP_207341734.1">
    <property type="nucleotide sequence ID" value="NZ_CP074405.1"/>
</dbReference>
<dbReference type="EMBL" id="CP074405">
    <property type="protein sequence ID" value="QVI62628.1"/>
    <property type="molecule type" value="Genomic_DNA"/>
</dbReference>
<dbReference type="Gene3D" id="3.40.50.1820">
    <property type="entry name" value="alpha/beta hydrolase"/>
    <property type="match status" value="1"/>
</dbReference>
<dbReference type="InterPro" id="IPR029058">
    <property type="entry name" value="AB_hydrolase_fold"/>
</dbReference>
<keyword evidence="3" id="KW-1185">Reference proteome</keyword>
<organism evidence="2 3">
    <name type="scientific">Cellulomonas wangleii</name>
    <dbReference type="NCBI Taxonomy" id="2816956"/>
    <lineage>
        <taxon>Bacteria</taxon>
        <taxon>Bacillati</taxon>
        <taxon>Actinomycetota</taxon>
        <taxon>Actinomycetes</taxon>
        <taxon>Micrococcales</taxon>
        <taxon>Cellulomonadaceae</taxon>
        <taxon>Cellulomonas</taxon>
    </lineage>
</organism>
<dbReference type="Proteomes" id="UP000677804">
    <property type="component" value="Chromosome"/>
</dbReference>
<evidence type="ECO:0000313" key="2">
    <source>
        <dbReference type="EMBL" id="QVI62628.1"/>
    </source>
</evidence>
<dbReference type="SUPFAM" id="SSF53474">
    <property type="entry name" value="alpha/beta-Hydrolases"/>
    <property type="match status" value="1"/>
</dbReference>
<proteinExistence type="predicted"/>
<feature type="domain" description="AB hydrolase-1" evidence="1">
    <location>
        <begin position="23"/>
        <end position="258"/>
    </location>
</feature>
<gene>
    <name evidence="2" type="ORF">KG103_01360</name>
</gene>
<name>A0ABX8D6H1_9CELL</name>
<reference evidence="2 3" key="1">
    <citation type="submission" date="2021-05" db="EMBL/GenBank/DDBJ databases">
        <title>Novel species in genus Cellulomonas.</title>
        <authorList>
            <person name="Zhang G."/>
        </authorList>
    </citation>
    <scope>NUCLEOTIDE SEQUENCE [LARGE SCALE GENOMIC DNA]</scope>
    <source>
        <strain evidence="3">zg-ZUI222</strain>
    </source>
</reference>
<evidence type="ECO:0000259" key="1">
    <source>
        <dbReference type="Pfam" id="PF00561"/>
    </source>
</evidence>
<dbReference type="InterPro" id="IPR000073">
    <property type="entry name" value="AB_hydrolase_1"/>
</dbReference>
<dbReference type="Pfam" id="PF00561">
    <property type="entry name" value="Abhydrolase_1"/>
    <property type="match status" value="1"/>
</dbReference>
<dbReference type="InterPro" id="IPR050266">
    <property type="entry name" value="AB_hydrolase_sf"/>
</dbReference>
<evidence type="ECO:0000313" key="3">
    <source>
        <dbReference type="Proteomes" id="UP000677804"/>
    </source>
</evidence>
<dbReference type="GO" id="GO:0016787">
    <property type="term" value="F:hydrolase activity"/>
    <property type="evidence" value="ECO:0007669"/>
    <property type="project" value="UniProtKB-KW"/>
</dbReference>
<accession>A0ABX8D6H1</accession>
<dbReference type="PANTHER" id="PTHR43798">
    <property type="entry name" value="MONOACYLGLYCEROL LIPASE"/>
    <property type="match status" value="1"/>
</dbReference>
<protein>
    <submittedName>
        <fullName evidence="2">Alpha/beta hydrolase</fullName>
    </submittedName>
</protein>
<keyword evidence="2" id="KW-0378">Hydrolase</keyword>